<feature type="domain" description="Peptidase metallopeptidase" evidence="1">
    <location>
        <begin position="68"/>
        <end position="208"/>
    </location>
</feature>
<dbReference type="Proteomes" id="UP001310890">
    <property type="component" value="Unassembled WGS sequence"/>
</dbReference>
<dbReference type="SMART" id="SM00235">
    <property type="entry name" value="ZnMc"/>
    <property type="match status" value="1"/>
</dbReference>
<evidence type="ECO:0000313" key="2">
    <source>
        <dbReference type="EMBL" id="KAK5118447.1"/>
    </source>
</evidence>
<dbReference type="InterPro" id="IPR001506">
    <property type="entry name" value="Peptidase_M12A"/>
</dbReference>
<dbReference type="GO" id="GO:0006508">
    <property type="term" value="P:proteolysis"/>
    <property type="evidence" value="ECO:0007669"/>
    <property type="project" value="InterPro"/>
</dbReference>
<proteinExistence type="predicted"/>
<reference evidence="2" key="1">
    <citation type="submission" date="2023-08" db="EMBL/GenBank/DDBJ databases">
        <title>Black Yeasts Isolated from many extreme environments.</title>
        <authorList>
            <person name="Coleine C."/>
            <person name="Stajich J.E."/>
            <person name="Selbmann L."/>
        </authorList>
    </citation>
    <scope>NUCLEOTIDE SEQUENCE</scope>
    <source>
        <strain evidence="2">CCFEE 5401</strain>
    </source>
</reference>
<evidence type="ECO:0000259" key="1">
    <source>
        <dbReference type="SMART" id="SM00235"/>
    </source>
</evidence>
<dbReference type="InterPro" id="IPR006026">
    <property type="entry name" value="Peptidase_Metallo"/>
</dbReference>
<accession>A0AAN7YSQ3</accession>
<dbReference type="Pfam" id="PF01400">
    <property type="entry name" value="Astacin"/>
    <property type="match status" value="1"/>
</dbReference>
<name>A0AAN7YSQ3_9PEZI</name>
<dbReference type="CDD" id="cd04327">
    <property type="entry name" value="ZnMc_MMP_like_3"/>
    <property type="match status" value="1"/>
</dbReference>
<evidence type="ECO:0000313" key="3">
    <source>
        <dbReference type="Proteomes" id="UP001310890"/>
    </source>
</evidence>
<dbReference type="InterPro" id="IPR024079">
    <property type="entry name" value="MetalloPept_cat_dom_sf"/>
</dbReference>
<gene>
    <name evidence="2" type="ORF">LTR62_002961</name>
</gene>
<organism evidence="2 3">
    <name type="scientific">Meristemomyces frigidus</name>
    <dbReference type="NCBI Taxonomy" id="1508187"/>
    <lineage>
        <taxon>Eukaryota</taxon>
        <taxon>Fungi</taxon>
        <taxon>Dikarya</taxon>
        <taxon>Ascomycota</taxon>
        <taxon>Pezizomycotina</taxon>
        <taxon>Dothideomycetes</taxon>
        <taxon>Dothideomycetidae</taxon>
        <taxon>Mycosphaerellales</taxon>
        <taxon>Teratosphaeriaceae</taxon>
        <taxon>Meristemomyces</taxon>
    </lineage>
</organism>
<dbReference type="AlphaFoldDB" id="A0AAN7YSQ3"/>
<protein>
    <recommendedName>
        <fullName evidence="1">Peptidase metallopeptidase domain-containing protein</fullName>
    </recommendedName>
</protein>
<sequence>MSPALITMDDAHPIGADPIQAHKQNGTTTVAQDPTLGAVHVCSQLSAPTKQKVVGTQPTRPGFEALDNRKLWPNGTILTVRIFGASPFVAGKIQQFANVWSSYANIGFKFVDSGDSNIRVTVTPGGSWSWIGTDANGIAQGQPTMNFGWFNDQTADDEFSRVIVHEFGHAIGCIHEASSPMAHIPWNKPVVYAYYLQSNGWDQAMVDAQVFAVADQANTEETAFDRTSIMEYAYPASFTLDGSSAPWNTQLSGTDKTFIMQCYPHVGIRRTTNDGVYFVNCFKGNQVSSGIAYYSFLGNNDGQQPTAFINVTQGSNVVWEGTPGSGKRSHLGA</sequence>
<dbReference type="GO" id="GO:0004222">
    <property type="term" value="F:metalloendopeptidase activity"/>
    <property type="evidence" value="ECO:0007669"/>
    <property type="project" value="InterPro"/>
</dbReference>
<dbReference type="EMBL" id="JAVRRL010000002">
    <property type="protein sequence ID" value="KAK5118447.1"/>
    <property type="molecule type" value="Genomic_DNA"/>
</dbReference>
<dbReference type="Gene3D" id="3.40.390.10">
    <property type="entry name" value="Collagenase (Catalytic Domain)"/>
    <property type="match status" value="1"/>
</dbReference>
<dbReference type="SUPFAM" id="SSF55486">
    <property type="entry name" value="Metalloproteases ('zincins'), catalytic domain"/>
    <property type="match status" value="1"/>
</dbReference>
<dbReference type="GO" id="GO:0008270">
    <property type="term" value="F:zinc ion binding"/>
    <property type="evidence" value="ECO:0007669"/>
    <property type="project" value="InterPro"/>
</dbReference>
<comment type="caution">
    <text evidence="2">The sequence shown here is derived from an EMBL/GenBank/DDBJ whole genome shotgun (WGS) entry which is preliminary data.</text>
</comment>